<keyword evidence="4" id="KW-1185">Reference proteome</keyword>
<organism evidence="3 4">
    <name type="scientific">Bionectria ochroleuca</name>
    <name type="common">Gliocladium roseum</name>
    <dbReference type="NCBI Taxonomy" id="29856"/>
    <lineage>
        <taxon>Eukaryota</taxon>
        <taxon>Fungi</taxon>
        <taxon>Dikarya</taxon>
        <taxon>Ascomycota</taxon>
        <taxon>Pezizomycotina</taxon>
        <taxon>Sordariomycetes</taxon>
        <taxon>Hypocreomycetidae</taxon>
        <taxon>Hypocreales</taxon>
        <taxon>Bionectriaceae</taxon>
        <taxon>Clonostachys</taxon>
    </lineage>
</organism>
<accession>A0ABY6V4U1</accession>
<evidence type="ECO:0000256" key="1">
    <source>
        <dbReference type="ARBA" id="ARBA00022741"/>
    </source>
</evidence>
<protein>
    <submittedName>
        <fullName evidence="3">Uncharacterized protein</fullName>
    </submittedName>
</protein>
<feature type="non-terminal residue" evidence="3">
    <location>
        <position position="1"/>
    </location>
</feature>
<dbReference type="Proteomes" id="UP000766486">
    <property type="component" value="Unassembled WGS sequence"/>
</dbReference>
<keyword evidence="2" id="KW-0342">GTP-binding</keyword>
<comment type="caution">
    <text evidence="3">The sequence shown here is derived from an EMBL/GenBank/DDBJ whole genome shotgun (WGS) entry which is preliminary data.</text>
</comment>
<proteinExistence type="predicted"/>
<dbReference type="Gene3D" id="1.10.1580.10">
    <property type="match status" value="1"/>
</dbReference>
<dbReference type="PANTHER" id="PTHR45782">
    <property type="entry name" value="MITOCHONDRIAL RIBOSOME-ASSOCIATED GTPASE 1"/>
    <property type="match status" value="1"/>
</dbReference>
<dbReference type="EMBL" id="CABFNS010001014">
    <property type="protein sequence ID" value="VUC37627.1"/>
    <property type="molecule type" value="Genomic_DNA"/>
</dbReference>
<evidence type="ECO:0000313" key="3">
    <source>
        <dbReference type="EMBL" id="VUC37627.1"/>
    </source>
</evidence>
<sequence>TPGIFQPYVNDGETMMKVALAHGIKKGLIQDEILVDYLLYRMNLTDPEIYERYCEPTNDVNDFLAAVATKEGRLRPGGIPNIPEAAARVLSQWRDGKMGKFVLDDLSEDAIRAHEIMLAEPRLSMNQAKKLQKEERKKEKSSE</sequence>
<reference evidence="3 4" key="1">
    <citation type="submission" date="2019-06" db="EMBL/GenBank/DDBJ databases">
        <authorList>
            <person name="Broberg M."/>
        </authorList>
    </citation>
    <scope>NUCLEOTIDE SEQUENCE [LARGE SCALE GENOMIC DNA]</scope>
</reference>
<dbReference type="PANTHER" id="PTHR45782:SF4">
    <property type="entry name" value="MITOCHONDRIAL RIBOSOME-ASSOCIATED GTPASE 1"/>
    <property type="match status" value="1"/>
</dbReference>
<dbReference type="InterPro" id="IPR023179">
    <property type="entry name" value="GTP-bd_ortho_bundle_sf"/>
</dbReference>
<gene>
    <name evidence="3" type="ORF">CLO192961_LOCUS478103</name>
</gene>
<evidence type="ECO:0000313" key="4">
    <source>
        <dbReference type="Proteomes" id="UP000766486"/>
    </source>
</evidence>
<evidence type="ECO:0000256" key="2">
    <source>
        <dbReference type="ARBA" id="ARBA00023134"/>
    </source>
</evidence>
<keyword evidence="1" id="KW-0547">Nucleotide-binding</keyword>
<name>A0ABY6V4U1_BIOOC</name>